<dbReference type="PANTHER" id="PTHR35525">
    <property type="entry name" value="BLL6575 PROTEIN"/>
    <property type="match status" value="1"/>
</dbReference>
<dbReference type="SUPFAM" id="SSF160904">
    <property type="entry name" value="Jann2411-like"/>
    <property type="match status" value="1"/>
</dbReference>
<dbReference type="EMBL" id="CP018082">
    <property type="protein sequence ID" value="APE37341.1"/>
    <property type="molecule type" value="Genomic_DNA"/>
</dbReference>
<sequence length="176" mass="19239">MVFAHDTEASLLSAVELVNSAEDPDTLTETAQLAEFFVRHVYTGAHTGDTAELAAVRALRAPLRRLLTSDRDTAVALVNDILAEHRAIPQLVCHGEVDYHVHAVPADAPLSVRIAVETAMAMIDLIRTDDLSRLSICADDNCDGLVLDLSRNRSRRYCSTACGNRNAVAAYRARQR</sequence>
<dbReference type="KEGG" id="nsl:BOX37_29225"/>
<dbReference type="OrthoDB" id="3531194at2"/>
<dbReference type="Proteomes" id="UP000183810">
    <property type="component" value="Chromosome"/>
</dbReference>
<organism evidence="2 3">
    <name type="scientific">Nocardia mangyaensis</name>
    <dbReference type="NCBI Taxonomy" id="2213200"/>
    <lineage>
        <taxon>Bacteria</taxon>
        <taxon>Bacillati</taxon>
        <taxon>Actinomycetota</taxon>
        <taxon>Actinomycetes</taxon>
        <taxon>Mycobacteriales</taxon>
        <taxon>Nocardiaceae</taxon>
        <taxon>Nocardia</taxon>
    </lineage>
</organism>
<dbReference type="Pfam" id="PF11706">
    <property type="entry name" value="zf-CGNR"/>
    <property type="match status" value="1"/>
</dbReference>
<dbReference type="Gene3D" id="1.10.3300.10">
    <property type="entry name" value="Jann2411-like domain"/>
    <property type="match status" value="1"/>
</dbReference>
<gene>
    <name evidence="2" type="ORF">BOX37_29225</name>
</gene>
<reference evidence="2" key="1">
    <citation type="submission" date="2016-11" db="EMBL/GenBank/DDBJ databases">
        <authorList>
            <person name="Jaros S."/>
            <person name="Januszkiewicz K."/>
            <person name="Wedrychowicz H."/>
        </authorList>
    </citation>
    <scope>NUCLEOTIDE SEQUENCE [LARGE SCALE GENOMIC DNA]</scope>
    <source>
        <strain evidence="2">Y48</strain>
    </source>
</reference>
<dbReference type="AlphaFoldDB" id="A0A1J0VZB5"/>
<feature type="domain" description="Zinc finger CGNR" evidence="1">
    <location>
        <begin position="133"/>
        <end position="175"/>
    </location>
</feature>
<dbReference type="PANTHER" id="PTHR35525:SF3">
    <property type="entry name" value="BLL6575 PROTEIN"/>
    <property type="match status" value="1"/>
</dbReference>
<dbReference type="InterPro" id="IPR023286">
    <property type="entry name" value="ABATE_dom_sf"/>
</dbReference>
<dbReference type="InterPro" id="IPR010852">
    <property type="entry name" value="ABATE"/>
</dbReference>
<accession>A0A1J0VZB5</accession>
<protein>
    <submittedName>
        <fullName evidence="2">RNA-binding protein</fullName>
    </submittedName>
</protein>
<evidence type="ECO:0000313" key="3">
    <source>
        <dbReference type="Proteomes" id="UP000183810"/>
    </source>
</evidence>
<dbReference type="InterPro" id="IPR021005">
    <property type="entry name" value="Znf_CGNR"/>
</dbReference>
<proteinExistence type="predicted"/>
<dbReference type="RefSeq" id="WP_071930511.1">
    <property type="nucleotide sequence ID" value="NZ_CP018082.1"/>
</dbReference>
<evidence type="ECO:0000313" key="2">
    <source>
        <dbReference type="EMBL" id="APE37341.1"/>
    </source>
</evidence>
<dbReference type="Pfam" id="PF07336">
    <property type="entry name" value="ABATE"/>
    <property type="match status" value="1"/>
</dbReference>
<keyword evidence="3" id="KW-1185">Reference proteome</keyword>
<evidence type="ECO:0000259" key="1">
    <source>
        <dbReference type="Pfam" id="PF11706"/>
    </source>
</evidence>
<name>A0A1J0VZB5_9NOCA</name>